<evidence type="ECO:0000256" key="1">
    <source>
        <dbReference type="SAM" id="SignalP"/>
    </source>
</evidence>
<dbReference type="EMBL" id="BAABRT010000005">
    <property type="protein sequence ID" value="GAA5524294.1"/>
    <property type="molecule type" value="Genomic_DNA"/>
</dbReference>
<keyword evidence="4" id="KW-1185">Reference proteome</keyword>
<dbReference type="Proteomes" id="UP001408594">
    <property type="component" value="Unassembled WGS sequence"/>
</dbReference>
<gene>
    <name evidence="3" type="ORF">Maes01_00849</name>
</gene>
<name>A0ABP9WMF2_9GAMM</name>
<feature type="signal peptide" evidence="1">
    <location>
        <begin position="1"/>
        <end position="22"/>
    </location>
</feature>
<organism evidence="3 4">
    <name type="scientific">Microbulbifer aestuariivivens</name>
    <dbReference type="NCBI Taxonomy" id="1908308"/>
    <lineage>
        <taxon>Bacteria</taxon>
        <taxon>Pseudomonadati</taxon>
        <taxon>Pseudomonadota</taxon>
        <taxon>Gammaproteobacteria</taxon>
        <taxon>Cellvibrionales</taxon>
        <taxon>Microbulbiferaceae</taxon>
        <taxon>Microbulbifer</taxon>
    </lineage>
</organism>
<evidence type="ECO:0000313" key="4">
    <source>
        <dbReference type="Proteomes" id="UP001408594"/>
    </source>
</evidence>
<feature type="domain" description="DUF4426" evidence="2">
    <location>
        <begin position="32"/>
        <end position="147"/>
    </location>
</feature>
<dbReference type="Pfam" id="PF14467">
    <property type="entry name" value="DUF4426"/>
    <property type="match status" value="1"/>
</dbReference>
<protein>
    <recommendedName>
        <fullName evidence="2">DUF4426 domain-containing protein</fullName>
    </recommendedName>
</protein>
<evidence type="ECO:0000259" key="2">
    <source>
        <dbReference type="Pfam" id="PF14467"/>
    </source>
</evidence>
<reference evidence="3 4" key="1">
    <citation type="submission" date="2024-02" db="EMBL/GenBank/DDBJ databases">
        <title>Microbulbifer aestuariivivens NBRC 112533.</title>
        <authorList>
            <person name="Ichikawa N."/>
            <person name="Katano-Makiyama Y."/>
            <person name="Hidaka K."/>
        </authorList>
    </citation>
    <scope>NUCLEOTIDE SEQUENCE [LARGE SCALE GENOMIC DNA]</scope>
    <source>
        <strain evidence="3 4">NBRC 112533</strain>
    </source>
</reference>
<comment type="caution">
    <text evidence="3">The sequence shown here is derived from an EMBL/GenBank/DDBJ whole genome shotgun (WGS) entry which is preliminary data.</text>
</comment>
<feature type="chain" id="PRO_5046969246" description="DUF4426 domain-containing protein" evidence="1">
    <location>
        <begin position="23"/>
        <end position="150"/>
    </location>
</feature>
<sequence>MKRILSLMAAAAVLLWAASAAAQGAKIIKSHQDFGDYRVIYTVFNSSFLKPEIAQQYQLVRADDRAYVNISVVEKGAGKLGLASEISGTATNLIQQSRPLDFREIRDGEAVYYLAPLRFEDEEVLTFKIDLKLPNGRSEQLTFRRQLDKM</sequence>
<accession>A0ABP9WMF2</accession>
<keyword evidence="1" id="KW-0732">Signal</keyword>
<dbReference type="InterPro" id="IPR025218">
    <property type="entry name" value="DUF4426"/>
</dbReference>
<dbReference type="Gene3D" id="2.60.40.3340">
    <property type="entry name" value="Domain of unknown function DUF4426"/>
    <property type="match status" value="1"/>
</dbReference>
<evidence type="ECO:0000313" key="3">
    <source>
        <dbReference type="EMBL" id="GAA5524294.1"/>
    </source>
</evidence>
<proteinExistence type="predicted"/>
<dbReference type="RefSeq" id="WP_345549165.1">
    <property type="nucleotide sequence ID" value="NZ_BAABRT010000005.1"/>
</dbReference>